<dbReference type="InterPro" id="IPR058982">
    <property type="entry name" value="Beta-barrel_AprE"/>
</dbReference>
<feature type="domain" description="AprE-like long alpha-helical hairpin" evidence="11">
    <location>
        <begin position="103"/>
        <end position="290"/>
    </location>
</feature>
<dbReference type="PANTHER" id="PTHR30386">
    <property type="entry name" value="MEMBRANE FUSION SUBUNIT OF EMRAB-TOLC MULTIDRUG EFFLUX PUMP"/>
    <property type="match status" value="1"/>
</dbReference>
<dbReference type="Proteomes" id="UP000001971">
    <property type="component" value="Chromosome"/>
</dbReference>
<dbReference type="HOGENOM" id="CLU_023976_1_1_6"/>
<dbReference type="PANTHER" id="PTHR30386:SF17">
    <property type="entry name" value="ALKALINE PROTEASE SECRETION PROTEIN APRE"/>
    <property type="match status" value="1"/>
</dbReference>
<comment type="subcellular location">
    <subcellularLocation>
        <location evidence="1 9">Cell inner membrane</location>
        <topology evidence="1 9">Single-pass membrane protein</topology>
    </subcellularLocation>
</comment>
<evidence type="ECO:0000256" key="10">
    <source>
        <dbReference type="SAM" id="Coils"/>
    </source>
</evidence>
<dbReference type="Pfam" id="PF25994">
    <property type="entry name" value="HH_AprE"/>
    <property type="match status" value="1"/>
</dbReference>
<comment type="similarity">
    <text evidence="2 9">Belongs to the membrane fusion protein (MFP) (TC 8.A.1) family.</text>
</comment>
<evidence type="ECO:0000313" key="13">
    <source>
        <dbReference type="EMBL" id="ABG12072.1"/>
    </source>
</evidence>
<keyword evidence="10" id="KW-0175">Coiled coil</keyword>
<keyword evidence="5 9" id="KW-0997">Cell inner membrane</keyword>
<reference evidence="13 14" key="1">
    <citation type="journal article" date="2006" name="J. Bacteriol.">
        <title>Complete genome sequence of Yersinia pestis strains Antiqua and Nepal516: evidence of gene reduction in an emerging pathogen.</title>
        <authorList>
            <person name="Chain P.S."/>
            <person name="Hu P."/>
            <person name="Malfatti S.A."/>
            <person name="Radnedge L."/>
            <person name="Larimer F."/>
            <person name="Vergez L.M."/>
            <person name="Worsham P."/>
            <person name="Chu M.C."/>
            <person name="Andersen G.L."/>
        </authorList>
    </citation>
    <scope>NUCLEOTIDE SEQUENCE [LARGE SCALE GENOMIC DNA]</scope>
    <source>
        <strain evidence="13 14">Antiqua</strain>
    </source>
</reference>
<dbReference type="PATRIC" id="fig|360102.15.peg.3093"/>
<keyword evidence="6 9" id="KW-0812">Transmembrane</keyword>
<dbReference type="InterPro" id="IPR010129">
    <property type="entry name" value="T1SS_HlyD"/>
</dbReference>
<evidence type="ECO:0000256" key="9">
    <source>
        <dbReference type="RuleBase" id="RU365093"/>
    </source>
</evidence>
<proteinExistence type="inferred from homology"/>
<feature type="coiled-coil region" evidence="10">
    <location>
        <begin position="170"/>
        <end position="197"/>
    </location>
</feature>
<dbReference type="KEGG" id="ypa:YPA_0103"/>
<evidence type="ECO:0000256" key="6">
    <source>
        <dbReference type="ARBA" id="ARBA00022692"/>
    </source>
</evidence>
<dbReference type="Gene3D" id="2.40.50.100">
    <property type="match status" value="1"/>
</dbReference>
<keyword evidence="3 9" id="KW-0813">Transport</keyword>
<dbReference type="EMBL" id="CP000308">
    <property type="protein sequence ID" value="ABG12072.1"/>
    <property type="molecule type" value="Genomic_DNA"/>
</dbReference>
<evidence type="ECO:0000256" key="8">
    <source>
        <dbReference type="ARBA" id="ARBA00023136"/>
    </source>
</evidence>
<organism evidence="13 14">
    <name type="scientific">Yersinia pestis bv. Antiqua (strain Antiqua)</name>
    <dbReference type="NCBI Taxonomy" id="360102"/>
    <lineage>
        <taxon>Bacteria</taxon>
        <taxon>Pseudomonadati</taxon>
        <taxon>Pseudomonadota</taxon>
        <taxon>Gammaproteobacteria</taxon>
        <taxon>Enterobacterales</taxon>
        <taxon>Yersiniaceae</taxon>
        <taxon>Yersinia</taxon>
    </lineage>
</organism>
<evidence type="ECO:0000256" key="2">
    <source>
        <dbReference type="ARBA" id="ARBA00009477"/>
    </source>
</evidence>
<keyword evidence="4 9" id="KW-1003">Cell membrane</keyword>
<dbReference type="AlphaFoldDB" id="A0A0E1NWS4"/>
<gene>
    <name evidence="13" type="ordered locus">YPA_0103</name>
</gene>
<accession>A0A0E1NWS4</accession>
<dbReference type="NCBIfam" id="TIGR01843">
    <property type="entry name" value="type_I_hlyD"/>
    <property type="match status" value="1"/>
</dbReference>
<evidence type="ECO:0000259" key="11">
    <source>
        <dbReference type="Pfam" id="PF25994"/>
    </source>
</evidence>
<evidence type="ECO:0000256" key="1">
    <source>
        <dbReference type="ARBA" id="ARBA00004377"/>
    </source>
</evidence>
<dbReference type="RefSeq" id="WP_002209482.1">
    <property type="nucleotide sequence ID" value="NC_008150.1"/>
</dbReference>
<evidence type="ECO:0000256" key="3">
    <source>
        <dbReference type="ARBA" id="ARBA00022448"/>
    </source>
</evidence>
<dbReference type="InterPro" id="IPR050739">
    <property type="entry name" value="MFP"/>
</dbReference>
<protein>
    <recommendedName>
        <fullName evidence="9">Membrane fusion protein (MFP) family protein</fullName>
    </recommendedName>
</protein>
<feature type="coiled-coil region" evidence="10">
    <location>
        <begin position="261"/>
        <end position="292"/>
    </location>
</feature>
<feature type="domain" description="AprE-like beta-barrel" evidence="12">
    <location>
        <begin position="334"/>
        <end position="419"/>
    </location>
</feature>
<name>A0A0E1NWS4_YERPA</name>
<dbReference type="GO" id="GO:0005886">
    <property type="term" value="C:plasma membrane"/>
    <property type="evidence" value="ECO:0007669"/>
    <property type="project" value="UniProtKB-SubCell"/>
</dbReference>
<evidence type="ECO:0000256" key="7">
    <source>
        <dbReference type="ARBA" id="ARBA00022989"/>
    </source>
</evidence>
<dbReference type="PROSITE" id="PS00543">
    <property type="entry name" value="HLYD_FAMILY"/>
    <property type="match status" value="1"/>
</dbReference>
<dbReference type="SUPFAM" id="SSF111369">
    <property type="entry name" value="HlyD-like secretion proteins"/>
    <property type="match status" value="2"/>
</dbReference>
<dbReference type="Gene3D" id="2.40.30.170">
    <property type="match status" value="1"/>
</dbReference>
<dbReference type="GO" id="GO:0009306">
    <property type="term" value="P:protein secretion"/>
    <property type="evidence" value="ECO:0007669"/>
    <property type="project" value="InterPro"/>
</dbReference>
<keyword evidence="8 9" id="KW-0472">Membrane</keyword>
<dbReference type="InterPro" id="IPR058781">
    <property type="entry name" value="HH_AprE-like"/>
</dbReference>
<evidence type="ECO:0000259" key="12">
    <source>
        <dbReference type="Pfam" id="PF26002"/>
    </source>
</evidence>
<evidence type="ECO:0000256" key="5">
    <source>
        <dbReference type="ARBA" id="ARBA00022519"/>
    </source>
</evidence>
<evidence type="ECO:0000313" key="14">
    <source>
        <dbReference type="Proteomes" id="UP000001971"/>
    </source>
</evidence>
<dbReference type="Pfam" id="PF26002">
    <property type="entry name" value="Beta-barrel_AprE"/>
    <property type="match status" value="1"/>
</dbReference>
<sequence length="442" mass="48988">MLPESVCYSVANANRQPPLQINSGRYLNIGGGLVVIGFIGFLLWAGLAPLDKGVAVTGLLVVAENRKVIQPLQGGRIQQLHVTEGDEIVSGQLLVTLDDTAIRNQRDNLQHQYLSALAQEARLTAEQNDLDVITFPQALLEHATQPAVERNIILQQQLLHHRRQAHLSEIARLSTQLTRHQARLDGLQAMRSNHQRQSNLFQQQLDSVQLLAKDGHIAKNKLLEMESQSTSLQARVEQSTSDIAEAHKLIDETEQHVLQRREQYQSENSEQLAKAQQNTQELVQRLNIAEYELSHTRIFAPVSGSVIALAQHTVGGVVSSGQALMEIVPSGQPLFVEAQLPVELIDKVAVGLPVDLNFSAFNQSNTPRLQGSVWRIGADRIQPPPTSPPYYPLTVAIDLDPTELAIRPGMAVDVFIRTGERSLLSYLFKPFTDRLHLALAEE</sequence>
<dbReference type="PRINTS" id="PR01490">
    <property type="entry name" value="RTXTOXIND"/>
</dbReference>
<dbReference type="InterPro" id="IPR006144">
    <property type="entry name" value="Secretion_HlyD_CS"/>
</dbReference>
<dbReference type="GeneID" id="57974781"/>
<keyword evidence="7 9" id="KW-1133">Transmembrane helix</keyword>
<evidence type="ECO:0000256" key="4">
    <source>
        <dbReference type="ARBA" id="ARBA00022475"/>
    </source>
</evidence>
<feature type="transmembrane region" description="Helical" evidence="9">
    <location>
        <begin position="26"/>
        <end position="47"/>
    </location>
</feature>